<evidence type="ECO:0000313" key="2">
    <source>
        <dbReference type="Proteomes" id="UP000075680"/>
    </source>
</evidence>
<proteinExistence type="predicted"/>
<dbReference type="PATRIC" id="fig|52133.18.peg.2846"/>
<reference evidence="1 2" key="1">
    <citation type="journal article" date="2016" name="Sci. Rep.">
        <title>Genomic and phenotypic characterization of the species Acinetobacter venetianus.</title>
        <authorList>
            <person name="Fondi M."/>
            <person name="Maida I."/>
            <person name="Perrin E."/>
            <person name="Orlandini V."/>
            <person name="La Torre L."/>
            <person name="Bosi E."/>
            <person name="Negroni A."/>
            <person name="Zanaroli G."/>
            <person name="Fava F."/>
            <person name="Decorosi F."/>
            <person name="Giovannetti L."/>
            <person name="Viti C."/>
            <person name="Vaneechoutte M."/>
            <person name="Dijkshoorn L."/>
            <person name="Fani R."/>
        </authorList>
    </citation>
    <scope>NUCLEOTIDE SEQUENCE [LARGE SCALE GENOMIC DNA]</scope>
    <source>
        <strain evidence="1 2">LUH5627</strain>
    </source>
</reference>
<comment type="caution">
    <text evidence="1">The sequence shown here is derived from an EMBL/GenBank/DDBJ whole genome shotgun (WGS) entry which is preliminary data.</text>
</comment>
<accession>A0A137XWV3</accession>
<organism evidence="1 2">
    <name type="scientific">Acinetobacter venetianus</name>
    <dbReference type="NCBI Taxonomy" id="52133"/>
    <lineage>
        <taxon>Bacteria</taxon>
        <taxon>Pseudomonadati</taxon>
        <taxon>Pseudomonadota</taxon>
        <taxon>Gammaproteobacteria</taxon>
        <taxon>Moraxellales</taxon>
        <taxon>Moraxellaceae</taxon>
        <taxon>Acinetobacter</taxon>
    </lineage>
</organism>
<dbReference type="NCBIfam" id="TIGR01594">
    <property type="entry name" value="holin_lambda"/>
    <property type="match status" value="1"/>
</dbReference>
<sequence>MQDYFKYAIDWLDAHNLTVVAVILSVIVAIVRSLKKRGKIDWLEAVLCGCLTLTIVSALEYLALPMQLSIFVGGIVGFKGTLWVDRMISKKVGEES</sequence>
<evidence type="ECO:0000313" key="1">
    <source>
        <dbReference type="EMBL" id="KXZ65484.1"/>
    </source>
</evidence>
<accession>A0A150HL41</accession>
<name>A0A137XWV3_9GAMM</name>
<dbReference type="AlphaFoldDB" id="A0A137XWV3"/>
<dbReference type="Proteomes" id="UP000075680">
    <property type="component" value="Unassembled WGS sequence"/>
</dbReference>
<dbReference type="EMBL" id="JRUE01000216">
    <property type="protein sequence ID" value="KXZ65484.1"/>
    <property type="molecule type" value="Genomic_DNA"/>
</dbReference>
<dbReference type="InterPro" id="IPR006481">
    <property type="entry name" value="Phage_lambda_GpS_holin"/>
</dbReference>
<protein>
    <submittedName>
        <fullName evidence="1">Phage holin family (Lysis protein S)</fullName>
    </submittedName>
</protein>
<dbReference type="Pfam" id="PF05106">
    <property type="entry name" value="Phage_holin_3_1"/>
    <property type="match status" value="1"/>
</dbReference>
<gene>
    <name evidence="1" type="ORF">AVENLUH5627_02774</name>
</gene>
<dbReference type="RefSeq" id="WP_061397569.1">
    <property type="nucleotide sequence ID" value="NZ_CP173025.1"/>
</dbReference>